<proteinExistence type="predicted"/>
<dbReference type="SUPFAM" id="SSF54106">
    <property type="entry name" value="LysM domain"/>
    <property type="match status" value="1"/>
</dbReference>
<dbReference type="PANTHER" id="PTHR21666:SF290">
    <property type="entry name" value="PEPTIDASE M23 DOMAIN PROTEIN"/>
    <property type="match status" value="1"/>
</dbReference>
<dbReference type="InterPro" id="IPR011055">
    <property type="entry name" value="Dup_hybrid_motif"/>
</dbReference>
<dbReference type="InterPro" id="IPR050570">
    <property type="entry name" value="Cell_wall_metabolism_enzyme"/>
</dbReference>
<comment type="caution">
    <text evidence="4">The sequence shown here is derived from an EMBL/GenBank/DDBJ whole genome shotgun (WGS) entry which is preliminary data.</text>
</comment>
<feature type="chain" id="PRO_5027544992" evidence="1">
    <location>
        <begin position="22"/>
        <end position="297"/>
    </location>
</feature>
<dbReference type="EMBL" id="DSPX01000079">
    <property type="protein sequence ID" value="HGG00611.1"/>
    <property type="molecule type" value="Genomic_DNA"/>
</dbReference>
<accession>A0A7C3VPK9</accession>
<evidence type="ECO:0000259" key="2">
    <source>
        <dbReference type="Pfam" id="PF01476"/>
    </source>
</evidence>
<protein>
    <submittedName>
        <fullName evidence="4">M23 family metallopeptidase</fullName>
    </submittedName>
</protein>
<dbReference type="CDD" id="cd00118">
    <property type="entry name" value="LysM"/>
    <property type="match status" value="1"/>
</dbReference>
<name>A0A7C3VPK9_9CYAN</name>
<dbReference type="GO" id="GO:0004222">
    <property type="term" value="F:metalloendopeptidase activity"/>
    <property type="evidence" value="ECO:0007669"/>
    <property type="project" value="TreeGrafter"/>
</dbReference>
<dbReference type="Pfam" id="PF01476">
    <property type="entry name" value="LysM"/>
    <property type="match status" value="1"/>
</dbReference>
<gene>
    <name evidence="4" type="ORF">ENR15_08150</name>
</gene>
<dbReference type="Pfam" id="PF01551">
    <property type="entry name" value="Peptidase_M23"/>
    <property type="match status" value="1"/>
</dbReference>
<evidence type="ECO:0000259" key="3">
    <source>
        <dbReference type="Pfam" id="PF01551"/>
    </source>
</evidence>
<dbReference type="Gene3D" id="3.10.350.10">
    <property type="entry name" value="LysM domain"/>
    <property type="match status" value="1"/>
</dbReference>
<dbReference type="InterPro" id="IPR018392">
    <property type="entry name" value="LysM"/>
</dbReference>
<dbReference type="SUPFAM" id="SSF51261">
    <property type="entry name" value="Duplicated hybrid motif"/>
    <property type="match status" value="1"/>
</dbReference>
<dbReference type="PANTHER" id="PTHR21666">
    <property type="entry name" value="PEPTIDASE-RELATED"/>
    <property type="match status" value="1"/>
</dbReference>
<dbReference type="CDD" id="cd12797">
    <property type="entry name" value="M23_peptidase"/>
    <property type="match status" value="1"/>
</dbReference>
<keyword evidence="1" id="KW-0732">Signal</keyword>
<evidence type="ECO:0000256" key="1">
    <source>
        <dbReference type="SAM" id="SignalP"/>
    </source>
</evidence>
<dbReference type="Gene3D" id="2.70.70.10">
    <property type="entry name" value="Glucose Permease (Domain IIA)"/>
    <property type="match status" value="1"/>
</dbReference>
<dbReference type="InterPro" id="IPR016047">
    <property type="entry name" value="M23ase_b-sheet_dom"/>
</dbReference>
<organism evidence="4">
    <name type="scientific">Planktothricoides sp. SpSt-374</name>
    <dbReference type="NCBI Taxonomy" id="2282167"/>
    <lineage>
        <taxon>Bacteria</taxon>
        <taxon>Bacillati</taxon>
        <taxon>Cyanobacteriota</taxon>
        <taxon>Cyanophyceae</taxon>
        <taxon>Oscillatoriophycideae</taxon>
        <taxon>Oscillatoriales</taxon>
        <taxon>Oscillatoriaceae</taxon>
        <taxon>Planktothricoides</taxon>
    </lineage>
</organism>
<feature type="domain" description="M23ase beta-sheet core" evidence="3">
    <location>
        <begin position="176"/>
        <end position="266"/>
    </location>
</feature>
<dbReference type="AlphaFoldDB" id="A0A7C3VPK9"/>
<sequence>MKIASYLIFLCYTGLCWPVSALPLAPNGGRPEAKTCPAPALSRVTVHRVDPTETLAIIADKYNLNPATLMGMNPAWRQKDPPPGTEIMVPPTDGIRVELAPGQTWGQVAQIYNVPADMLFEVNGCEETAREIFVPGVNWSDVPSPTLAWGQPLPGNSQITLAYGWRLRPGLGEVAFHSGIDLEAPTGSAVLAVQAGVVAFAGERGTSGNLVVINHNDGKQTRYAHLGTIAVSAGQQVNQGDQIGRVGSTGRPDIAAPHLHFEVRSANELGWVAEDPTNYLNWHHASSGAGGQGGLGD</sequence>
<dbReference type="InterPro" id="IPR036779">
    <property type="entry name" value="LysM_dom_sf"/>
</dbReference>
<reference evidence="4" key="1">
    <citation type="journal article" date="2020" name="mSystems">
        <title>Genome- and Community-Level Interaction Insights into Carbon Utilization and Element Cycling Functions of Hydrothermarchaeota in Hydrothermal Sediment.</title>
        <authorList>
            <person name="Zhou Z."/>
            <person name="Liu Y."/>
            <person name="Xu W."/>
            <person name="Pan J."/>
            <person name="Luo Z.H."/>
            <person name="Li M."/>
        </authorList>
    </citation>
    <scope>NUCLEOTIDE SEQUENCE [LARGE SCALE GENOMIC DNA]</scope>
    <source>
        <strain evidence="4">SpSt-374</strain>
    </source>
</reference>
<feature type="signal peptide" evidence="1">
    <location>
        <begin position="1"/>
        <end position="21"/>
    </location>
</feature>
<evidence type="ECO:0000313" key="4">
    <source>
        <dbReference type="EMBL" id="HGG00611.1"/>
    </source>
</evidence>
<feature type="domain" description="LysM" evidence="2">
    <location>
        <begin position="47"/>
        <end position="90"/>
    </location>
</feature>